<dbReference type="SUPFAM" id="SSF53448">
    <property type="entry name" value="Nucleotide-diphospho-sugar transferases"/>
    <property type="match status" value="1"/>
</dbReference>
<dbReference type="GO" id="GO:0005525">
    <property type="term" value="F:GTP binding"/>
    <property type="evidence" value="ECO:0007669"/>
    <property type="project" value="UniProtKB-KW"/>
</dbReference>
<comment type="caution">
    <text evidence="5">The sequence shown here is derived from an EMBL/GenBank/DDBJ whole genome shotgun (WGS) entry which is preliminary data.</text>
</comment>
<dbReference type="Gene3D" id="3.90.550.10">
    <property type="entry name" value="Spore Coat Polysaccharide Biosynthesis Protein SpsA, Chain A"/>
    <property type="match status" value="1"/>
</dbReference>
<dbReference type="AlphaFoldDB" id="A0A4S4FNF1"/>
<organism evidence="5 6">
    <name type="scientific">Naasia lichenicola</name>
    <dbReference type="NCBI Taxonomy" id="2565933"/>
    <lineage>
        <taxon>Bacteria</taxon>
        <taxon>Bacillati</taxon>
        <taxon>Actinomycetota</taxon>
        <taxon>Actinomycetes</taxon>
        <taxon>Micrococcales</taxon>
        <taxon>Microbacteriaceae</taxon>
        <taxon>Naasia</taxon>
    </lineage>
</organism>
<evidence type="ECO:0000313" key="6">
    <source>
        <dbReference type="Proteomes" id="UP000309133"/>
    </source>
</evidence>
<keyword evidence="1 5" id="KW-0808">Transferase</keyword>
<gene>
    <name evidence="5" type="primary">cofC</name>
    <name evidence="5" type="ORF">E6C64_06860</name>
</gene>
<dbReference type="PANTHER" id="PTHR40392:SF1">
    <property type="entry name" value="2-PHOSPHO-L-LACTATE GUANYLYLTRANSFERASE"/>
    <property type="match status" value="1"/>
</dbReference>
<proteinExistence type="predicted"/>
<evidence type="ECO:0000313" key="5">
    <source>
        <dbReference type="EMBL" id="THG31771.1"/>
    </source>
</evidence>
<dbReference type="OrthoDB" id="9151145at2"/>
<protein>
    <submittedName>
        <fullName evidence="5">2-phospho-L-lactate guanylyltransferase</fullName>
        <ecNumber evidence="5">2.7.7.68</ecNumber>
    </submittedName>
</protein>
<dbReference type="PANTHER" id="PTHR40392">
    <property type="entry name" value="2-PHOSPHO-L-LACTATE GUANYLYLTRANSFERASE"/>
    <property type="match status" value="1"/>
</dbReference>
<dbReference type="EC" id="2.7.7.68" evidence="5"/>
<keyword evidence="2 5" id="KW-0548">Nucleotidyltransferase</keyword>
<accession>A0A4S4FNF1</accession>
<dbReference type="GO" id="GO:0043814">
    <property type="term" value="F:phospholactate guanylyltransferase activity"/>
    <property type="evidence" value="ECO:0007669"/>
    <property type="project" value="UniProtKB-EC"/>
</dbReference>
<evidence type="ECO:0000256" key="2">
    <source>
        <dbReference type="ARBA" id="ARBA00022695"/>
    </source>
</evidence>
<evidence type="ECO:0000256" key="3">
    <source>
        <dbReference type="ARBA" id="ARBA00022741"/>
    </source>
</evidence>
<keyword evidence="3" id="KW-0547">Nucleotide-binding</keyword>
<dbReference type="RefSeq" id="WP_136426891.1">
    <property type="nucleotide sequence ID" value="NZ_SSSM01000003.1"/>
</dbReference>
<evidence type="ECO:0000256" key="4">
    <source>
        <dbReference type="ARBA" id="ARBA00023134"/>
    </source>
</evidence>
<keyword evidence="6" id="KW-1185">Reference proteome</keyword>
<dbReference type="EMBL" id="SSSM01000003">
    <property type="protein sequence ID" value="THG31771.1"/>
    <property type="molecule type" value="Genomic_DNA"/>
</dbReference>
<evidence type="ECO:0000256" key="1">
    <source>
        <dbReference type="ARBA" id="ARBA00022679"/>
    </source>
</evidence>
<reference evidence="5 6" key="1">
    <citation type="submission" date="2019-04" db="EMBL/GenBank/DDBJ databases">
        <authorList>
            <person name="Jiang L."/>
        </authorList>
    </citation>
    <scope>NUCLEOTIDE SEQUENCE [LARGE SCALE GENOMIC DNA]</scope>
    <source>
        <strain evidence="5 6">YIM 131853</strain>
    </source>
</reference>
<dbReference type="NCBIfam" id="TIGR03552">
    <property type="entry name" value="F420_cofC"/>
    <property type="match status" value="1"/>
</dbReference>
<keyword evidence="4" id="KW-0342">GTP-binding</keyword>
<dbReference type="InterPro" id="IPR002835">
    <property type="entry name" value="CofC"/>
</dbReference>
<name>A0A4S4FNF1_9MICO</name>
<dbReference type="Proteomes" id="UP000309133">
    <property type="component" value="Unassembled WGS sequence"/>
</dbReference>
<sequence length="210" mass="21799">MTRRWSVIVPVKGDAAAKSRLRVDDELRGALALSFATDTISAALAVPEVAEVIVVGPASLETTVRGLGARRVDEPSGDGAGRSRLNSAIREGLRRVRDPRHATAVLLGDLPRLRPAELATALTAVRTPRGLVPDASGAGTVLTTALAGVRHVPLFGDGSAARHRAVGYVPIPLLGPPSMHIGLRGDVDTIADLGSTTDRVLGPATRAALR</sequence>
<dbReference type="InterPro" id="IPR029044">
    <property type="entry name" value="Nucleotide-diphossugar_trans"/>
</dbReference>